<dbReference type="InterPro" id="IPR029063">
    <property type="entry name" value="SAM-dependent_MTases_sf"/>
</dbReference>
<reference evidence="2 3" key="1">
    <citation type="submission" date="2020-05" db="EMBL/GenBank/DDBJ databases">
        <title>Complete genome sequencing of Campylobacter and Arcobacter type strains.</title>
        <authorList>
            <person name="Miller W.G."/>
            <person name="Yee E."/>
        </authorList>
    </citation>
    <scope>NUCLEOTIDE SEQUENCE [LARGE SCALE GENOMIC DNA]</scope>
    <source>
        <strain evidence="2 3">LMG 26156</strain>
    </source>
</reference>
<dbReference type="SUPFAM" id="SSF53335">
    <property type="entry name" value="S-adenosyl-L-methionine-dependent methyltransferases"/>
    <property type="match status" value="1"/>
</dbReference>
<keyword evidence="3" id="KW-1185">Reference proteome</keyword>
<protein>
    <submittedName>
        <fullName evidence="2">SAM-dependent methyltransferase</fullName>
    </submittedName>
</protein>
<dbReference type="GO" id="GO:0032259">
    <property type="term" value="P:methylation"/>
    <property type="evidence" value="ECO:0007669"/>
    <property type="project" value="UniProtKB-KW"/>
</dbReference>
<feature type="domain" description="Methyltransferase" evidence="1">
    <location>
        <begin position="70"/>
        <end position="160"/>
    </location>
</feature>
<evidence type="ECO:0000313" key="3">
    <source>
        <dbReference type="Proteomes" id="UP000503482"/>
    </source>
</evidence>
<gene>
    <name evidence="2" type="ORF">AVENP_2096</name>
</gene>
<dbReference type="KEGG" id="avp:AVENP_2096"/>
<dbReference type="Gene3D" id="3.40.50.150">
    <property type="entry name" value="Vaccinia Virus protein VP39"/>
    <property type="match status" value="1"/>
</dbReference>
<keyword evidence="2" id="KW-0489">Methyltransferase</keyword>
<evidence type="ECO:0000259" key="1">
    <source>
        <dbReference type="Pfam" id="PF13649"/>
    </source>
</evidence>
<dbReference type="PANTHER" id="PTHR10259:SF11">
    <property type="entry name" value="THIOPURINE S-METHYLTRANSFERASE"/>
    <property type="match status" value="1"/>
</dbReference>
<sequence>MENFDFIAYKKMVKTYQENNDPTSWFDSIYKNAQGDFTKVFWADLEPSPYLVNWLKENPIKKTNKTACVIGCGVGDDAQALSEFGFDVTAFDISPSAIELCINRYKDTKVNYVVADLFDYPKEWFEKFDVVYECNTIQVLPDGYRKKARVAMSSLLAKDGYILVSCRSRNEGEKENEIPFPLSKSEMDEFVSIDKLTQISFLAYDDEQIPSVPHFFAVYQK</sequence>
<name>A0AAE7E481_9BACT</name>
<accession>A0AAE7E481</accession>
<dbReference type="Pfam" id="PF13649">
    <property type="entry name" value="Methyltransf_25"/>
    <property type="match status" value="1"/>
</dbReference>
<organism evidence="2 3">
    <name type="scientific">Arcobacter venerupis</name>
    <dbReference type="NCBI Taxonomy" id="1054033"/>
    <lineage>
        <taxon>Bacteria</taxon>
        <taxon>Pseudomonadati</taxon>
        <taxon>Campylobacterota</taxon>
        <taxon>Epsilonproteobacteria</taxon>
        <taxon>Campylobacterales</taxon>
        <taxon>Arcobacteraceae</taxon>
        <taxon>Arcobacter</taxon>
    </lineage>
</organism>
<proteinExistence type="predicted"/>
<dbReference type="InterPro" id="IPR041698">
    <property type="entry name" value="Methyltransf_25"/>
</dbReference>
<evidence type="ECO:0000313" key="2">
    <source>
        <dbReference type="EMBL" id="QKF67630.1"/>
    </source>
</evidence>
<dbReference type="PANTHER" id="PTHR10259">
    <property type="entry name" value="THIOPURINE S-METHYLTRANSFERASE"/>
    <property type="match status" value="1"/>
</dbReference>
<keyword evidence="2" id="KW-0808">Transferase</keyword>
<dbReference type="RefSeq" id="WP_128359465.1">
    <property type="nucleotide sequence ID" value="NZ_CP053840.1"/>
</dbReference>
<dbReference type="EMBL" id="CP053840">
    <property type="protein sequence ID" value="QKF67630.1"/>
    <property type="molecule type" value="Genomic_DNA"/>
</dbReference>
<dbReference type="Proteomes" id="UP000503482">
    <property type="component" value="Chromosome"/>
</dbReference>
<dbReference type="CDD" id="cd02440">
    <property type="entry name" value="AdoMet_MTases"/>
    <property type="match status" value="1"/>
</dbReference>
<dbReference type="GO" id="GO:0008119">
    <property type="term" value="F:thiopurine S-methyltransferase activity"/>
    <property type="evidence" value="ECO:0007669"/>
    <property type="project" value="TreeGrafter"/>
</dbReference>
<dbReference type="AlphaFoldDB" id="A0AAE7E481"/>